<dbReference type="EMBL" id="AOGY02000077">
    <property type="protein sequence ID" value="EMY67961.1"/>
    <property type="molecule type" value="Genomic_DNA"/>
</dbReference>
<sequence>MEIEAKAKIGTESPVGSNVQPVNGMQCEAPEFSQYSSLDHRFDFLDPFYW</sequence>
<organism evidence="2 3">
    <name type="scientific">Leptospira vanthielii serovar Holland str. Waz Holland = ATCC 700522</name>
    <dbReference type="NCBI Taxonomy" id="1218591"/>
    <lineage>
        <taxon>Bacteria</taxon>
        <taxon>Pseudomonadati</taxon>
        <taxon>Spirochaetota</taxon>
        <taxon>Spirochaetia</taxon>
        <taxon>Leptospirales</taxon>
        <taxon>Leptospiraceae</taxon>
        <taxon>Leptospira</taxon>
    </lineage>
</organism>
<evidence type="ECO:0000313" key="3">
    <source>
        <dbReference type="Proteomes" id="UP000012227"/>
    </source>
</evidence>
<gene>
    <name evidence="2" type="ORF">LEP1GSC199_3754</name>
</gene>
<name>N1W7X4_9LEPT</name>
<dbReference type="STRING" id="1218591.LEP1GSC199_3754"/>
<reference evidence="2 3" key="1">
    <citation type="submission" date="2013-03" db="EMBL/GenBank/DDBJ databases">
        <authorList>
            <person name="Harkins D.M."/>
            <person name="Durkin A.S."/>
            <person name="Brinkac L.M."/>
            <person name="Haft D.H."/>
            <person name="Selengut J.D."/>
            <person name="Sanka R."/>
            <person name="DePew J."/>
            <person name="Purushe J."/>
            <person name="Galloway R.L."/>
            <person name="Vinetz J.M."/>
            <person name="Sutton G.G."/>
            <person name="Nierman W.C."/>
            <person name="Fouts D.E."/>
        </authorList>
    </citation>
    <scope>NUCLEOTIDE SEQUENCE [LARGE SCALE GENOMIC DNA]</scope>
    <source>
        <strain evidence="2 3">Waz Holland</strain>
    </source>
</reference>
<evidence type="ECO:0000313" key="2">
    <source>
        <dbReference type="EMBL" id="EMY67961.1"/>
    </source>
</evidence>
<dbReference type="AlphaFoldDB" id="N1W7X4"/>
<protein>
    <submittedName>
        <fullName evidence="2">Uncharacterized protein</fullName>
    </submittedName>
</protein>
<evidence type="ECO:0000256" key="1">
    <source>
        <dbReference type="SAM" id="MobiDB-lite"/>
    </source>
</evidence>
<proteinExistence type="predicted"/>
<comment type="caution">
    <text evidence="2">The sequence shown here is derived from an EMBL/GenBank/DDBJ whole genome shotgun (WGS) entry which is preliminary data.</text>
</comment>
<accession>N1W7X4</accession>
<dbReference type="Proteomes" id="UP000012227">
    <property type="component" value="Unassembled WGS sequence"/>
</dbReference>
<feature type="region of interest" description="Disordered" evidence="1">
    <location>
        <begin position="1"/>
        <end position="20"/>
    </location>
</feature>